<dbReference type="EMBL" id="GG738924">
    <property type="protein sequence ID" value="EFC36885.1"/>
    <property type="molecule type" value="Genomic_DNA"/>
</dbReference>
<dbReference type="OrthoDB" id="10434563at2759"/>
<organism evidence="3">
    <name type="scientific">Naegleria gruberi</name>
    <name type="common">Amoeba</name>
    <dbReference type="NCBI Taxonomy" id="5762"/>
    <lineage>
        <taxon>Eukaryota</taxon>
        <taxon>Discoba</taxon>
        <taxon>Heterolobosea</taxon>
        <taxon>Tetramitia</taxon>
        <taxon>Eutetramitia</taxon>
        <taxon>Vahlkampfiidae</taxon>
        <taxon>Naegleria</taxon>
    </lineage>
</organism>
<evidence type="ECO:0000313" key="2">
    <source>
        <dbReference type="EMBL" id="EFC36885.1"/>
    </source>
</evidence>
<reference evidence="2 3" key="1">
    <citation type="journal article" date="2010" name="Cell">
        <title>The genome of Naegleria gruberi illuminates early eukaryotic versatility.</title>
        <authorList>
            <person name="Fritz-Laylin L.K."/>
            <person name="Prochnik S.E."/>
            <person name="Ginger M.L."/>
            <person name="Dacks J.B."/>
            <person name="Carpenter M.L."/>
            <person name="Field M.C."/>
            <person name="Kuo A."/>
            <person name="Paredez A."/>
            <person name="Chapman J."/>
            <person name="Pham J."/>
            <person name="Shu S."/>
            <person name="Neupane R."/>
            <person name="Cipriano M."/>
            <person name="Mancuso J."/>
            <person name="Tu H."/>
            <person name="Salamov A."/>
            <person name="Lindquist E."/>
            <person name="Shapiro H."/>
            <person name="Lucas S."/>
            <person name="Grigoriev I.V."/>
            <person name="Cande W.Z."/>
            <person name="Fulton C."/>
            <person name="Rokhsar D.S."/>
            <person name="Dawson S.C."/>
        </authorList>
    </citation>
    <scope>NUCLEOTIDE SEQUENCE [LARGE SCALE GENOMIC DNA]</scope>
    <source>
        <strain evidence="2 3">NEG-M</strain>
    </source>
</reference>
<dbReference type="AlphaFoldDB" id="D2W253"/>
<keyword evidence="3" id="KW-1185">Reference proteome</keyword>
<dbReference type="Proteomes" id="UP000006671">
    <property type="component" value="Unassembled WGS sequence"/>
</dbReference>
<dbReference type="KEGG" id="ngr:NAEGRDRAFT_59903"/>
<dbReference type="InParanoid" id="D2W253"/>
<dbReference type="GeneID" id="8856161"/>
<dbReference type="VEuPathDB" id="AmoebaDB:NAEGRDRAFT_59903"/>
<evidence type="ECO:0000259" key="1">
    <source>
        <dbReference type="PROSITE" id="PS50132"/>
    </source>
</evidence>
<dbReference type="InterPro" id="IPR016137">
    <property type="entry name" value="RGS"/>
</dbReference>
<dbReference type="Gene3D" id="1.10.167.10">
    <property type="entry name" value="Regulator of G-protein Signalling 4, domain 2"/>
    <property type="match status" value="1"/>
</dbReference>
<accession>D2W253</accession>
<dbReference type="RefSeq" id="XP_002669629.1">
    <property type="nucleotide sequence ID" value="XM_002669583.1"/>
</dbReference>
<gene>
    <name evidence="2" type="ORF">NAEGRDRAFT_59903</name>
</gene>
<dbReference type="InterPro" id="IPR044926">
    <property type="entry name" value="RGS_subdomain_2"/>
</dbReference>
<dbReference type="SUPFAM" id="SSF48097">
    <property type="entry name" value="Regulator of G-protein signaling, RGS"/>
    <property type="match status" value="1"/>
</dbReference>
<proteinExistence type="predicted"/>
<dbReference type="PROSITE" id="PS50132">
    <property type="entry name" value="RGS"/>
    <property type="match status" value="1"/>
</dbReference>
<sequence length="513" mass="60617">MSNNSTSQQKKRKFETNRYMVVFEELLRAPEARENFRGFLKLVHCEEPLQLIDAIDSYRTEHKKLIDNIDDSASDFDFQGFKKILLLVNQLENIVNTFGLEDSIEKFSHYYMGAWTRTLNLYHLVTLKLESISNSNKTNNKQIFEILEILNPSNILEDVETKAILDLKYDEFPRYARSNTLHLFLVRKGEEYTRRIAINIANDFYVDIRFKPKDFESQLMTDKDVYFAYTLSEDTPDWKELTCSEKPNFLQTFVSKTVYSIGPDEMKGMRLFKLVMHLPYAVEDVWATYCDMNTRFKLDHTLMKDFKLLRYIPPHQKKSSEQRDSISFYEIFDERDNRYTVDKPPLAIQIGALGIEMHIPLLKHRDLPHTMTSLYDPSVNCYMNIGHTCKIEESLRRAPTDRVKSEILFNYMFFGTGEKSTRFIHTVYTDLHVPLDSDFVLSKIWKNRSKQLQASFEELLAEKTKGGTISIDKSMVNDHFKYFTAVEDNAKLNRKWYRDYLRKKNQMQIEYGD</sequence>
<feature type="domain" description="RGS" evidence="1">
    <location>
        <begin position="22"/>
        <end position="185"/>
    </location>
</feature>
<name>D2W253_NAEGR</name>
<dbReference type="InterPro" id="IPR036305">
    <property type="entry name" value="RGS_sf"/>
</dbReference>
<evidence type="ECO:0000313" key="3">
    <source>
        <dbReference type="Proteomes" id="UP000006671"/>
    </source>
</evidence>
<protein>
    <recommendedName>
        <fullName evidence="1">RGS domain-containing protein</fullName>
    </recommendedName>
</protein>